<proteinExistence type="predicted"/>
<dbReference type="AlphaFoldDB" id="A0A5E4NDZ5"/>
<evidence type="ECO:0000256" key="1">
    <source>
        <dbReference type="SAM" id="MobiDB-lite"/>
    </source>
</evidence>
<evidence type="ECO:0000313" key="3">
    <source>
        <dbReference type="Proteomes" id="UP000325440"/>
    </source>
</evidence>
<accession>A0A5E4NDZ5</accession>
<reference evidence="2 3" key="1">
    <citation type="submission" date="2019-08" db="EMBL/GenBank/DDBJ databases">
        <authorList>
            <person name="Alioto T."/>
            <person name="Alioto T."/>
            <person name="Gomez Garrido J."/>
        </authorList>
    </citation>
    <scope>NUCLEOTIDE SEQUENCE [LARGE SCALE GENOMIC DNA]</scope>
</reference>
<evidence type="ECO:0000313" key="2">
    <source>
        <dbReference type="EMBL" id="VVC41923.1"/>
    </source>
</evidence>
<name>A0A5E4NDZ5_9HEMI</name>
<protein>
    <submittedName>
        <fullName evidence="2">Uncharacterized protein</fullName>
    </submittedName>
</protein>
<feature type="region of interest" description="Disordered" evidence="1">
    <location>
        <begin position="58"/>
        <end position="95"/>
    </location>
</feature>
<dbReference type="Proteomes" id="UP000325440">
    <property type="component" value="Unassembled WGS sequence"/>
</dbReference>
<organism evidence="2 3">
    <name type="scientific">Cinara cedri</name>
    <dbReference type="NCBI Taxonomy" id="506608"/>
    <lineage>
        <taxon>Eukaryota</taxon>
        <taxon>Metazoa</taxon>
        <taxon>Ecdysozoa</taxon>
        <taxon>Arthropoda</taxon>
        <taxon>Hexapoda</taxon>
        <taxon>Insecta</taxon>
        <taxon>Pterygota</taxon>
        <taxon>Neoptera</taxon>
        <taxon>Paraneoptera</taxon>
        <taxon>Hemiptera</taxon>
        <taxon>Sternorrhyncha</taxon>
        <taxon>Aphidomorpha</taxon>
        <taxon>Aphidoidea</taxon>
        <taxon>Aphididae</taxon>
        <taxon>Lachninae</taxon>
        <taxon>Cinara</taxon>
    </lineage>
</organism>
<dbReference type="EMBL" id="CABPRJ010001931">
    <property type="protein sequence ID" value="VVC41923.1"/>
    <property type="molecule type" value="Genomic_DNA"/>
</dbReference>
<feature type="compositionally biased region" description="Polar residues" evidence="1">
    <location>
        <begin position="72"/>
        <end position="90"/>
    </location>
</feature>
<gene>
    <name evidence="2" type="ORF">CINCED_3A013411</name>
</gene>
<sequence>MSVILKFLRKLLVAEEDNDYDYRSWSSSQKENKKSFYERQKKICRPPKQYIDEQIENIQTPTDDQSLDESNDSIASTISATDQPSPTVSQDELDEKPATKYWTEQKCMGCVEKDYLMMQTCNEMKRLNLELKRDSCYKFSSW</sequence>
<keyword evidence="3" id="KW-1185">Reference proteome</keyword>